<reference evidence="1" key="1">
    <citation type="submission" date="2013-11" db="EMBL/GenBank/DDBJ databases">
        <title>Genome sequence of the fusiform rust pathogen reveals effectors for host alternation and coevolution with pine.</title>
        <authorList>
            <consortium name="DOE Joint Genome Institute"/>
            <person name="Smith K."/>
            <person name="Pendleton A."/>
            <person name="Kubisiak T."/>
            <person name="Anderson C."/>
            <person name="Salamov A."/>
            <person name="Aerts A."/>
            <person name="Riley R."/>
            <person name="Clum A."/>
            <person name="Lindquist E."/>
            <person name="Ence D."/>
            <person name="Campbell M."/>
            <person name="Kronenberg Z."/>
            <person name="Feau N."/>
            <person name="Dhillon B."/>
            <person name="Hamelin R."/>
            <person name="Burleigh J."/>
            <person name="Smith J."/>
            <person name="Yandell M."/>
            <person name="Nelson C."/>
            <person name="Grigoriev I."/>
            <person name="Davis J."/>
        </authorList>
    </citation>
    <scope>NUCLEOTIDE SEQUENCE</scope>
    <source>
        <strain evidence="1">G11</strain>
    </source>
</reference>
<proteinExistence type="predicted"/>
<evidence type="ECO:0000313" key="1">
    <source>
        <dbReference type="EMBL" id="KAG0144939.1"/>
    </source>
</evidence>
<dbReference type="OrthoDB" id="2501731at2759"/>
<name>A0A9P6TAS6_9BASI</name>
<organism evidence="1 2">
    <name type="scientific">Cronartium quercuum f. sp. fusiforme G11</name>
    <dbReference type="NCBI Taxonomy" id="708437"/>
    <lineage>
        <taxon>Eukaryota</taxon>
        <taxon>Fungi</taxon>
        <taxon>Dikarya</taxon>
        <taxon>Basidiomycota</taxon>
        <taxon>Pucciniomycotina</taxon>
        <taxon>Pucciniomycetes</taxon>
        <taxon>Pucciniales</taxon>
        <taxon>Coleosporiaceae</taxon>
        <taxon>Cronartium</taxon>
    </lineage>
</organism>
<dbReference type="AlphaFoldDB" id="A0A9P6TAS6"/>
<comment type="caution">
    <text evidence="1">The sequence shown here is derived from an EMBL/GenBank/DDBJ whole genome shotgun (WGS) entry which is preliminary data.</text>
</comment>
<evidence type="ECO:0000313" key="2">
    <source>
        <dbReference type="Proteomes" id="UP000886653"/>
    </source>
</evidence>
<accession>A0A9P6TAS6</accession>
<sequence length="184" mass="21468">MPPANLPHIPWVSHSDLLDHLTILNVFHHLRTLRPKPEFLHMALFRFELWIGQLELFPPIDSVTRLPPLDVLMTFTSIVHNYESDYILSHWLEASGSLYFEDSRRVYSILQIVDFPLSLAASQYRRLCPKSQTLGMEIPEQAMTEWFDKTNTIYDPILYFSTPSFRTTLCLRCKSCIESHASLE</sequence>
<keyword evidence="2" id="KW-1185">Reference proteome</keyword>
<gene>
    <name evidence="1" type="ORF">CROQUDRAFT_596802</name>
</gene>
<dbReference type="EMBL" id="MU167286">
    <property type="protein sequence ID" value="KAG0144939.1"/>
    <property type="molecule type" value="Genomic_DNA"/>
</dbReference>
<dbReference type="Proteomes" id="UP000886653">
    <property type="component" value="Unassembled WGS sequence"/>
</dbReference>
<protein>
    <submittedName>
        <fullName evidence="1">Uncharacterized protein</fullName>
    </submittedName>
</protein>